<comment type="subcellular location">
    <subcellularLocation>
        <location evidence="1">Cell membrane</location>
        <topology evidence="1">Multi-pass membrane protein</topology>
    </subcellularLocation>
</comment>
<keyword evidence="7" id="KW-0406">Ion transport</keyword>
<protein>
    <submittedName>
        <fullName evidence="10">Ktr system potassium uptake protein B</fullName>
    </submittedName>
</protein>
<accession>A0A645DMI2</accession>
<evidence type="ECO:0000256" key="5">
    <source>
        <dbReference type="ARBA" id="ARBA00022692"/>
    </source>
</evidence>
<evidence type="ECO:0000256" key="1">
    <source>
        <dbReference type="ARBA" id="ARBA00004651"/>
    </source>
</evidence>
<keyword evidence="6 9" id="KW-1133">Transmembrane helix</keyword>
<comment type="similarity">
    <text evidence="2">Belongs to the TrkH potassium transport family.</text>
</comment>
<feature type="transmembrane region" description="Helical" evidence="9">
    <location>
        <begin position="96"/>
        <end position="121"/>
    </location>
</feature>
<evidence type="ECO:0000256" key="9">
    <source>
        <dbReference type="SAM" id="Phobius"/>
    </source>
</evidence>
<dbReference type="PANTHER" id="PTHR32024">
    <property type="entry name" value="TRK SYSTEM POTASSIUM UPTAKE PROTEIN TRKG-RELATED"/>
    <property type="match status" value="1"/>
</dbReference>
<keyword evidence="5 9" id="KW-0812">Transmembrane</keyword>
<dbReference type="GO" id="GO:0030001">
    <property type="term" value="P:metal ion transport"/>
    <property type="evidence" value="ECO:0007669"/>
    <property type="project" value="UniProtKB-ARBA"/>
</dbReference>
<feature type="transmembrane region" description="Helical" evidence="9">
    <location>
        <begin position="127"/>
        <end position="147"/>
    </location>
</feature>
<keyword evidence="3" id="KW-0813">Transport</keyword>
<feature type="transmembrane region" description="Helical" evidence="9">
    <location>
        <begin position="64"/>
        <end position="84"/>
    </location>
</feature>
<comment type="caution">
    <text evidence="10">The sequence shown here is derived from an EMBL/GenBank/DDBJ whole genome shotgun (WGS) entry which is preliminary data.</text>
</comment>
<gene>
    <name evidence="10" type="primary">ktrB_25</name>
    <name evidence="10" type="ORF">SDC9_137576</name>
</gene>
<keyword evidence="4" id="KW-1003">Cell membrane</keyword>
<dbReference type="InterPro" id="IPR003445">
    <property type="entry name" value="Cat_transpt"/>
</dbReference>
<dbReference type="GO" id="GO:0005886">
    <property type="term" value="C:plasma membrane"/>
    <property type="evidence" value="ECO:0007669"/>
    <property type="project" value="UniProtKB-SubCell"/>
</dbReference>
<evidence type="ECO:0000256" key="4">
    <source>
        <dbReference type="ARBA" id="ARBA00022475"/>
    </source>
</evidence>
<proteinExistence type="inferred from homology"/>
<evidence type="ECO:0000256" key="6">
    <source>
        <dbReference type="ARBA" id="ARBA00022989"/>
    </source>
</evidence>
<dbReference type="PANTHER" id="PTHR32024:SF2">
    <property type="entry name" value="TRK SYSTEM POTASSIUM UPTAKE PROTEIN TRKG-RELATED"/>
    <property type="match status" value="1"/>
</dbReference>
<keyword evidence="8 9" id="KW-0472">Membrane</keyword>
<evidence type="ECO:0000256" key="7">
    <source>
        <dbReference type="ARBA" id="ARBA00023065"/>
    </source>
</evidence>
<sequence>MMLVGGGIGSTAGGIKISRVYIMLRLALLNIRKKLSPSRKIEAPYYVKAQGKTPIDYALASDTTGFVVCYLCLFGIGALLTTITADCGLTEGMFEFASAFGTVGLSIGLTGPATGAGTLIVEMFGMMFGRLEIFIILIGVYSGISIIRENFGRKKKA</sequence>
<dbReference type="AlphaFoldDB" id="A0A645DMI2"/>
<reference evidence="10" key="1">
    <citation type="submission" date="2019-08" db="EMBL/GenBank/DDBJ databases">
        <authorList>
            <person name="Kucharzyk K."/>
            <person name="Murdoch R.W."/>
            <person name="Higgins S."/>
            <person name="Loffler F."/>
        </authorList>
    </citation>
    <scope>NUCLEOTIDE SEQUENCE</scope>
</reference>
<evidence type="ECO:0000256" key="2">
    <source>
        <dbReference type="ARBA" id="ARBA00009137"/>
    </source>
</evidence>
<dbReference type="GO" id="GO:0008324">
    <property type="term" value="F:monoatomic cation transmembrane transporter activity"/>
    <property type="evidence" value="ECO:0007669"/>
    <property type="project" value="InterPro"/>
</dbReference>
<organism evidence="10">
    <name type="scientific">bioreactor metagenome</name>
    <dbReference type="NCBI Taxonomy" id="1076179"/>
    <lineage>
        <taxon>unclassified sequences</taxon>
        <taxon>metagenomes</taxon>
        <taxon>ecological metagenomes</taxon>
    </lineage>
</organism>
<dbReference type="Pfam" id="PF02386">
    <property type="entry name" value="TrkH"/>
    <property type="match status" value="1"/>
</dbReference>
<evidence type="ECO:0000313" key="10">
    <source>
        <dbReference type="EMBL" id="MPM90455.1"/>
    </source>
</evidence>
<dbReference type="EMBL" id="VSSQ01037695">
    <property type="protein sequence ID" value="MPM90455.1"/>
    <property type="molecule type" value="Genomic_DNA"/>
</dbReference>
<evidence type="ECO:0000256" key="8">
    <source>
        <dbReference type="ARBA" id="ARBA00023136"/>
    </source>
</evidence>
<name>A0A645DMI2_9ZZZZ</name>
<evidence type="ECO:0000256" key="3">
    <source>
        <dbReference type="ARBA" id="ARBA00022448"/>
    </source>
</evidence>